<gene>
    <name evidence="1" type="ORF">FHE72_17695</name>
</gene>
<evidence type="ECO:0000313" key="2">
    <source>
        <dbReference type="Proteomes" id="UP000465062"/>
    </source>
</evidence>
<reference evidence="1 2" key="1">
    <citation type="submission" date="2019-06" db="EMBL/GenBank/DDBJ databases">
        <title>An operon consisting of a P-type ATPase gene and a transcriptional regular gene given the different cadmium resistance in Bacillus vietamensis 151-6 and Bacillus marisflavi 151-25.</title>
        <authorList>
            <person name="Yu X."/>
        </authorList>
    </citation>
    <scope>NUCLEOTIDE SEQUENCE [LARGE SCALE GENOMIC DNA]</scope>
    <source>
        <strain evidence="1 2">151-6</strain>
    </source>
</reference>
<dbReference type="Proteomes" id="UP000465062">
    <property type="component" value="Chromosome"/>
</dbReference>
<dbReference type="EMBL" id="CP047394">
    <property type="protein sequence ID" value="QHE62653.1"/>
    <property type="molecule type" value="Genomic_DNA"/>
</dbReference>
<evidence type="ECO:0000313" key="1">
    <source>
        <dbReference type="EMBL" id="QHE62653.1"/>
    </source>
</evidence>
<dbReference type="RefSeq" id="WP_159362543.1">
    <property type="nucleotide sequence ID" value="NZ_CP047394.1"/>
</dbReference>
<dbReference type="KEGG" id="bvq:FHE72_17695"/>
<organism evidence="1 2">
    <name type="scientific">Rossellomorea vietnamensis</name>
    <dbReference type="NCBI Taxonomy" id="218284"/>
    <lineage>
        <taxon>Bacteria</taxon>
        <taxon>Bacillati</taxon>
        <taxon>Bacillota</taxon>
        <taxon>Bacilli</taxon>
        <taxon>Bacillales</taxon>
        <taxon>Bacillaceae</taxon>
        <taxon>Rossellomorea</taxon>
    </lineage>
</organism>
<name>A0A6I6UU01_9BACI</name>
<proteinExistence type="predicted"/>
<protein>
    <submittedName>
        <fullName evidence="1">Uncharacterized protein</fullName>
    </submittedName>
</protein>
<dbReference type="AlphaFoldDB" id="A0A6I6UU01"/>
<sequence>MKINQNDRIQHIQRLFESNPDVFDFNKPEVLEISAKGSKRVTAVLPLLHHDVYGETVLFINEKIENEDLKEFRYGWEISQRQRKLGVSSRFLTAFDKQHKPEPPYNNISTDPYHHHYEIGNKVLRTETFVQSLEDVITILRDYIISGDPYHSNHRFI</sequence>
<accession>A0A6I6UU01</accession>